<dbReference type="Gene3D" id="3.40.630.30">
    <property type="match status" value="1"/>
</dbReference>
<feature type="domain" description="N-acetyltransferase" evidence="1">
    <location>
        <begin position="6"/>
        <end position="216"/>
    </location>
</feature>
<dbReference type="SUPFAM" id="SSF55729">
    <property type="entry name" value="Acyl-CoA N-acyltransferases (Nat)"/>
    <property type="match status" value="1"/>
</dbReference>
<proteinExistence type="predicted"/>
<dbReference type="CDD" id="cd04301">
    <property type="entry name" value="NAT_SF"/>
    <property type="match status" value="1"/>
</dbReference>
<dbReference type="InterPro" id="IPR000182">
    <property type="entry name" value="GNAT_dom"/>
</dbReference>
<reference evidence="2 3" key="1">
    <citation type="submission" date="2018-07" db="EMBL/GenBank/DDBJ databases">
        <title>The complete nuclear genome of the prasinophyte Chloropicon primus (CCMP1205).</title>
        <authorList>
            <person name="Pombert J.-F."/>
            <person name="Otis C."/>
            <person name="Turmel M."/>
            <person name="Lemieux C."/>
        </authorList>
    </citation>
    <scope>NUCLEOTIDE SEQUENCE [LARGE SCALE GENOMIC DNA]</scope>
    <source>
        <strain evidence="2 3">CCMP1205</strain>
    </source>
</reference>
<dbReference type="PROSITE" id="PS51186">
    <property type="entry name" value="GNAT"/>
    <property type="match status" value="1"/>
</dbReference>
<dbReference type="AlphaFoldDB" id="A0A5B8MR15"/>
<keyword evidence="3" id="KW-1185">Reference proteome</keyword>
<dbReference type="EMBL" id="CP031042">
    <property type="protein sequence ID" value="QDZ22873.1"/>
    <property type="molecule type" value="Genomic_DNA"/>
</dbReference>
<protein>
    <recommendedName>
        <fullName evidence="1">N-acetyltransferase domain-containing protein</fullName>
    </recommendedName>
</protein>
<sequence>MAGARVRVMQMEERHLEGVEALQTECYPTMADYEKITAKHAARHLELFRQGQTVAIDESSSRVVGMNSGFLLSDFDFDNPDHSFQEVTSHLWYTSHDPCGEYYYGGDICVSPSYRKQGIGRKLYDSRKGIARELNKKGILAGGMLTGLLKHRKSLGQGEECTVEEYVEKVRAGTLVDPSLTFQMKCGFQVRGLMKSYIEDESCCNSAALIYWENPDYCG</sequence>
<evidence type="ECO:0000259" key="1">
    <source>
        <dbReference type="PROSITE" id="PS51186"/>
    </source>
</evidence>
<dbReference type="InterPro" id="IPR016181">
    <property type="entry name" value="Acyl_CoA_acyltransferase"/>
</dbReference>
<dbReference type="Pfam" id="PF00583">
    <property type="entry name" value="Acetyltransf_1"/>
    <property type="match status" value="1"/>
</dbReference>
<organism evidence="2 3">
    <name type="scientific">Chloropicon primus</name>
    <dbReference type="NCBI Taxonomy" id="1764295"/>
    <lineage>
        <taxon>Eukaryota</taxon>
        <taxon>Viridiplantae</taxon>
        <taxon>Chlorophyta</taxon>
        <taxon>Chloropicophyceae</taxon>
        <taxon>Chloropicales</taxon>
        <taxon>Chloropicaceae</taxon>
        <taxon>Chloropicon</taxon>
    </lineage>
</organism>
<evidence type="ECO:0000313" key="3">
    <source>
        <dbReference type="Proteomes" id="UP000316726"/>
    </source>
</evidence>
<evidence type="ECO:0000313" key="2">
    <source>
        <dbReference type="EMBL" id="QDZ22873.1"/>
    </source>
</evidence>
<dbReference type="Proteomes" id="UP000316726">
    <property type="component" value="Chromosome 9"/>
</dbReference>
<dbReference type="GO" id="GO:0016747">
    <property type="term" value="F:acyltransferase activity, transferring groups other than amino-acyl groups"/>
    <property type="evidence" value="ECO:0007669"/>
    <property type="project" value="InterPro"/>
</dbReference>
<name>A0A5B8MR15_9CHLO</name>
<accession>A0A5B8MR15</accession>
<gene>
    <name evidence="2" type="ORF">A3770_09p53910</name>
</gene>